<keyword evidence="6" id="KW-0732">Signal</keyword>
<dbReference type="PROSITE" id="PS51144">
    <property type="entry name" value="ALPHA_CA_2"/>
    <property type="match status" value="1"/>
</dbReference>
<dbReference type="PANTHER" id="PTHR18952">
    <property type="entry name" value="CARBONIC ANHYDRASE"/>
    <property type="match status" value="1"/>
</dbReference>
<dbReference type="InterPro" id="IPR001148">
    <property type="entry name" value="CA_dom"/>
</dbReference>
<reference evidence="8 9" key="1">
    <citation type="journal article" date="2019" name="Nat. Plants">
        <title>Stout camphor tree genome fills gaps in understanding of flowering plant genome evolution.</title>
        <authorList>
            <person name="Chaw S.M."/>
            <person name="Liu Y.C."/>
            <person name="Wu Y.W."/>
            <person name="Wang H.Y."/>
            <person name="Lin C.I."/>
            <person name="Wu C.S."/>
            <person name="Ke H.M."/>
            <person name="Chang L.Y."/>
            <person name="Hsu C.Y."/>
            <person name="Yang H.T."/>
            <person name="Sudianto E."/>
            <person name="Hsu M.H."/>
            <person name="Wu K.P."/>
            <person name="Wang L.N."/>
            <person name="Leebens-Mack J.H."/>
            <person name="Tsai I.J."/>
        </authorList>
    </citation>
    <scope>NUCLEOTIDE SEQUENCE [LARGE SCALE GENOMIC DNA]</scope>
    <source>
        <strain evidence="9">cv. Chaw 1501</strain>
        <tissue evidence="8">Young leaves</tissue>
    </source>
</reference>
<dbReference type="STRING" id="337451.A0A443N1A8"/>
<name>A0A443N1A8_9MAGN</name>
<dbReference type="AlphaFoldDB" id="A0A443N1A8"/>
<keyword evidence="9" id="KW-1185">Reference proteome</keyword>
<dbReference type="SMART" id="SM01057">
    <property type="entry name" value="Carb_anhydrase"/>
    <property type="match status" value="1"/>
</dbReference>
<dbReference type="InterPro" id="IPR036398">
    <property type="entry name" value="CA_dom_sf"/>
</dbReference>
<dbReference type="EMBL" id="QPKB01000001">
    <property type="protein sequence ID" value="RWR72286.1"/>
    <property type="molecule type" value="Genomic_DNA"/>
</dbReference>
<dbReference type="Proteomes" id="UP000283530">
    <property type="component" value="Unassembled WGS sequence"/>
</dbReference>
<keyword evidence="5 6" id="KW-0456">Lyase</keyword>
<dbReference type="CDD" id="cd03124">
    <property type="entry name" value="alpha_CA_prokaryotic_like"/>
    <property type="match status" value="1"/>
</dbReference>
<dbReference type="Gene3D" id="3.10.200.10">
    <property type="entry name" value="Alpha carbonic anhydrase"/>
    <property type="match status" value="1"/>
</dbReference>
<proteinExistence type="inferred from homology"/>
<keyword evidence="3 6" id="KW-0479">Metal-binding</keyword>
<evidence type="ECO:0000259" key="7">
    <source>
        <dbReference type="PROSITE" id="PS51144"/>
    </source>
</evidence>
<comment type="caution">
    <text evidence="8">The sequence shown here is derived from an EMBL/GenBank/DDBJ whole genome shotgun (WGS) entry which is preliminary data.</text>
</comment>
<comment type="similarity">
    <text evidence="6">Belongs to the alpha-carbonic anhydrase family.</text>
</comment>
<evidence type="ECO:0000313" key="9">
    <source>
        <dbReference type="Proteomes" id="UP000283530"/>
    </source>
</evidence>
<feature type="signal peptide" evidence="6">
    <location>
        <begin position="1"/>
        <end position="23"/>
    </location>
</feature>
<dbReference type="InterPro" id="IPR018338">
    <property type="entry name" value="Carbonic_anhydrase_a-class_CS"/>
</dbReference>
<comment type="function">
    <text evidence="6">Reversible hydration of carbon dioxide.</text>
</comment>
<organism evidence="8 9">
    <name type="scientific">Cinnamomum micranthum f. kanehirae</name>
    <dbReference type="NCBI Taxonomy" id="337451"/>
    <lineage>
        <taxon>Eukaryota</taxon>
        <taxon>Viridiplantae</taxon>
        <taxon>Streptophyta</taxon>
        <taxon>Embryophyta</taxon>
        <taxon>Tracheophyta</taxon>
        <taxon>Spermatophyta</taxon>
        <taxon>Magnoliopsida</taxon>
        <taxon>Magnoliidae</taxon>
        <taxon>Laurales</taxon>
        <taxon>Lauraceae</taxon>
        <taxon>Cinnamomum</taxon>
    </lineage>
</organism>
<dbReference type="InterPro" id="IPR023561">
    <property type="entry name" value="Carbonic_anhydrase_a-class"/>
</dbReference>
<dbReference type="EC" id="4.2.1.1" evidence="2 6"/>
<evidence type="ECO:0000256" key="3">
    <source>
        <dbReference type="ARBA" id="ARBA00022723"/>
    </source>
</evidence>
<sequence>MKSFFFCALLILLAVSHSPLTTSQEYDDESEWDYLEDSGKGPEHWGDLNENWTICKNGTRQSPINLRDGWVDKRPLGRLQTSYNPANATLLNRGHDIMLQWVNYAGSLHIDGIDYELKQCHWHSPSEHIVNGHRFDLEVHMVHQSLDGKIAVVGILYKIDEIFLREDPFLRELRAPLDVLADGNVNETVVGVVDPYHLIMDGGGEYYRYMGSLTTPPCTEDVVWTVLKEPCIRPVSFDQVKKLRDAVHDYARSNARPIQQFNGRELLLNEPSPDSTTLQSI</sequence>
<evidence type="ECO:0000256" key="2">
    <source>
        <dbReference type="ARBA" id="ARBA00012925"/>
    </source>
</evidence>
<dbReference type="Pfam" id="PF00194">
    <property type="entry name" value="Carb_anhydrase"/>
    <property type="match status" value="1"/>
</dbReference>
<feature type="chain" id="PRO_5025099607" description="Carbonic anhydrase" evidence="6">
    <location>
        <begin position="24"/>
        <end position="281"/>
    </location>
</feature>
<protein>
    <recommendedName>
        <fullName evidence="2 6">Carbonic anhydrase</fullName>
        <ecNumber evidence="2 6">4.2.1.1</ecNumber>
    </recommendedName>
</protein>
<evidence type="ECO:0000256" key="1">
    <source>
        <dbReference type="ARBA" id="ARBA00001947"/>
    </source>
</evidence>
<dbReference type="GO" id="GO:0006730">
    <property type="term" value="P:one-carbon metabolic process"/>
    <property type="evidence" value="ECO:0007669"/>
    <property type="project" value="TreeGrafter"/>
</dbReference>
<dbReference type="OrthoDB" id="429145at2759"/>
<evidence type="ECO:0000256" key="6">
    <source>
        <dbReference type="RuleBase" id="RU367011"/>
    </source>
</evidence>
<comment type="cofactor">
    <cofactor evidence="1 6">
        <name>Zn(2+)</name>
        <dbReference type="ChEBI" id="CHEBI:29105"/>
    </cofactor>
</comment>
<accession>A0A443N1A8</accession>
<dbReference type="GO" id="GO:0008270">
    <property type="term" value="F:zinc ion binding"/>
    <property type="evidence" value="ECO:0007669"/>
    <property type="project" value="UniProtKB-UniRule"/>
</dbReference>
<dbReference type="PROSITE" id="PS00162">
    <property type="entry name" value="ALPHA_CA_1"/>
    <property type="match status" value="1"/>
</dbReference>
<dbReference type="InterPro" id="IPR041891">
    <property type="entry name" value="Alpha_CA_prokaryot-like"/>
</dbReference>
<dbReference type="SUPFAM" id="SSF51069">
    <property type="entry name" value="Carbonic anhydrase"/>
    <property type="match status" value="1"/>
</dbReference>
<comment type="catalytic activity">
    <reaction evidence="6">
        <text>hydrogencarbonate + H(+) = CO2 + H2O</text>
        <dbReference type="Rhea" id="RHEA:10748"/>
        <dbReference type="ChEBI" id="CHEBI:15377"/>
        <dbReference type="ChEBI" id="CHEBI:15378"/>
        <dbReference type="ChEBI" id="CHEBI:16526"/>
        <dbReference type="ChEBI" id="CHEBI:17544"/>
        <dbReference type="EC" id="4.2.1.1"/>
    </reaction>
</comment>
<gene>
    <name evidence="8" type="ORF">CKAN_00049800</name>
</gene>
<evidence type="ECO:0000313" key="8">
    <source>
        <dbReference type="EMBL" id="RWR72286.1"/>
    </source>
</evidence>
<evidence type="ECO:0000256" key="4">
    <source>
        <dbReference type="ARBA" id="ARBA00022833"/>
    </source>
</evidence>
<dbReference type="PANTHER" id="PTHR18952:SF208">
    <property type="entry name" value="CARBONIC ANHYDRASE XA-RELATED"/>
    <property type="match status" value="1"/>
</dbReference>
<keyword evidence="4 6" id="KW-0862">Zinc</keyword>
<dbReference type="GO" id="GO:0004089">
    <property type="term" value="F:carbonate dehydratase activity"/>
    <property type="evidence" value="ECO:0007669"/>
    <property type="project" value="UniProtKB-UniRule"/>
</dbReference>
<feature type="domain" description="Alpha-carbonic anhydrase" evidence="7">
    <location>
        <begin position="30"/>
        <end position="270"/>
    </location>
</feature>
<evidence type="ECO:0000256" key="5">
    <source>
        <dbReference type="ARBA" id="ARBA00023239"/>
    </source>
</evidence>